<dbReference type="GO" id="GO:0005975">
    <property type="term" value="P:carbohydrate metabolic process"/>
    <property type="evidence" value="ECO:0007669"/>
    <property type="project" value="UniProtKB-ARBA"/>
</dbReference>
<protein>
    <submittedName>
        <fullName evidence="2">Ig-like domain-containing protein</fullName>
    </submittedName>
</protein>
<sequence length="414" mass="41898">MWGVPSLIGSLTAVLLLGIPERSAAQLTTRTTVSIAEGELVHGDAASVTATVTGDSRPAGFVRFRVDDRQLGPLVALDDGVARAATRPLTAGRHRIEAQFVPQGASAASTGATEIDVARAPTATALRVAPASPVTGELISVDAAVTSSTPPFGAPTGVVSAAVDGAPPVALPVAPDGVARGVIRLAAGTHSAVLIYEGDAHYARSAGTGTVVVGKAGTVVTLSAAPDPAFVDEEVTFTVAIASLAPSAWWPSGLLTGAVDGIPVPGSAQITGQGESADFLATFEGPGTHVATAHFTGDAHYLPADASVRVTVRERSVAPSPRTARGVALRVTPKRDRRAPYTFAVRGTVAKGAGCRGKVTVNARRNGRRVARRTANVTRACTFATTFTSARRGALSVTAAFAGADARAVTVRAG</sequence>
<evidence type="ECO:0000259" key="1">
    <source>
        <dbReference type="Pfam" id="PF16640"/>
    </source>
</evidence>
<dbReference type="EMBL" id="RBIL01000002">
    <property type="protein sequence ID" value="RKQ86103.1"/>
    <property type="molecule type" value="Genomic_DNA"/>
</dbReference>
<dbReference type="Pfam" id="PF16640">
    <property type="entry name" value="Big_3_5"/>
    <property type="match status" value="1"/>
</dbReference>
<dbReference type="Gene3D" id="2.60.40.10">
    <property type="entry name" value="Immunoglobulins"/>
    <property type="match status" value="3"/>
</dbReference>
<dbReference type="AlphaFoldDB" id="A0A660L2C6"/>
<feature type="domain" description="Bacterial Ig-like" evidence="1">
    <location>
        <begin position="36"/>
        <end position="117"/>
    </location>
</feature>
<dbReference type="Proteomes" id="UP000278962">
    <property type="component" value="Unassembled WGS sequence"/>
</dbReference>
<keyword evidence="3" id="KW-1185">Reference proteome</keyword>
<accession>A0A660L2C6</accession>
<evidence type="ECO:0000313" key="3">
    <source>
        <dbReference type="Proteomes" id="UP000278962"/>
    </source>
</evidence>
<dbReference type="OrthoDB" id="5116909at2"/>
<dbReference type="InterPro" id="IPR032109">
    <property type="entry name" value="Big_3_5"/>
</dbReference>
<gene>
    <name evidence="2" type="ORF">C8N24_4112</name>
</gene>
<organism evidence="2 3">
    <name type="scientific">Solirubrobacter pauli</name>
    <dbReference type="NCBI Taxonomy" id="166793"/>
    <lineage>
        <taxon>Bacteria</taxon>
        <taxon>Bacillati</taxon>
        <taxon>Actinomycetota</taxon>
        <taxon>Thermoleophilia</taxon>
        <taxon>Solirubrobacterales</taxon>
        <taxon>Solirubrobacteraceae</taxon>
        <taxon>Solirubrobacter</taxon>
    </lineage>
</organism>
<proteinExistence type="predicted"/>
<comment type="caution">
    <text evidence="2">The sequence shown here is derived from an EMBL/GenBank/DDBJ whole genome shotgun (WGS) entry which is preliminary data.</text>
</comment>
<reference evidence="2 3" key="1">
    <citation type="submission" date="2018-10" db="EMBL/GenBank/DDBJ databases">
        <title>Genomic Encyclopedia of Archaeal and Bacterial Type Strains, Phase II (KMG-II): from individual species to whole genera.</title>
        <authorList>
            <person name="Goeker M."/>
        </authorList>
    </citation>
    <scope>NUCLEOTIDE SEQUENCE [LARGE SCALE GENOMIC DNA]</scope>
    <source>
        <strain evidence="2 3">DSM 14954</strain>
    </source>
</reference>
<dbReference type="InterPro" id="IPR013783">
    <property type="entry name" value="Ig-like_fold"/>
</dbReference>
<name>A0A660L2C6_9ACTN</name>
<evidence type="ECO:0000313" key="2">
    <source>
        <dbReference type="EMBL" id="RKQ86103.1"/>
    </source>
</evidence>